<dbReference type="Pfam" id="PF02826">
    <property type="entry name" value="2-Hacid_dh_C"/>
    <property type="match status" value="1"/>
</dbReference>
<dbReference type="Proteomes" id="UP000549250">
    <property type="component" value="Unassembled WGS sequence"/>
</dbReference>
<accession>A0A839T250</accession>
<gene>
    <name evidence="4" type="ORF">FHR87_001098</name>
</gene>
<keyword evidence="2" id="KW-0520">NAD</keyword>
<organism evidence="4 5">
    <name type="scientific">Azomonas macrocytogenes</name>
    <name type="common">Azotobacter macrocytogenes</name>
    <dbReference type="NCBI Taxonomy" id="69962"/>
    <lineage>
        <taxon>Bacteria</taxon>
        <taxon>Pseudomonadati</taxon>
        <taxon>Pseudomonadota</taxon>
        <taxon>Gammaproteobacteria</taxon>
        <taxon>Pseudomonadales</taxon>
        <taxon>Pseudomonadaceae</taxon>
        <taxon>Azomonas</taxon>
    </lineage>
</organism>
<evidence type="ECO:0000256" key="1">
    <source>
        <dbReference type="ARBA" id="ARBA00023002"/>
    </source>
</evidence>
<dbReference type="SUPFAM" id="SSF51735">
    <property type="entry name" value="NAD(P)-binding Rossmann-fold domains"/>
    <property type="match status" value="1"/>
</dbReference>
<dbReference type="CDD" id="cd12180">
    <property type="entry name" value="2-Hacid_dh_15"/>
    <property type="match status" value="1"/>
</dbReference>
<evidence type="ECO:0000313" key="4">
    <source>
        <dbReference type="EMBL" id="MBB3102710.1"/>
    </source>
</evidence>
<evidence type="ECO:0000256" key="2">
    <source>
        <dbReference type="ARBA" id="ARBA00023027"/>
    </source>
</evidence>
<feature type="domain" description="D-isomer specific 2-hydroxyacid dehydrogenase NAD-binding" evidence="3">
    <location>
        <begin position="106"/>
        <end position="275"/>
    </location>
</feature>
<dbReference type="Gene3D" id="3.40.50.720">
    <property type="entry name" value="NAD(P)-binding Rossmann-like Domain"/>
    <property type="match status" value="2"/>
</dbReference>
<dbReference type="GO" id="GO:0051287">
    <property type="term" value="F:NAD binding"/>
    <property type="evidence" value="ECO:0007669"/>
    <property type="project" value="InterPro"/>
</dbReference>
<name>A0A839T250_AZOMA</name>
<dbReference type="PANTHER" id="PTHR43333">
    <property type="entry name" value="2-HACID_DH_C DOMAIN-CONTAINING PROTEIN"/>
    <property type="match status" value="1"/>
</dbReference>
<dbReference type="PANTHER" id="PTHR43333:SF1">
    <property type="entry name" value="D-ISOMER SPECIFIC 2-HYDROXYACID DEHYDROGENASE NAD-BINDING DOMAIN-CONTAINING PROTEIN"/>
    <property type="match status" value="1"/>
</dbReference>
<keyword evidence="1" id="KW-0560">Oxidoreductase</keyword>
<comment type="caution">
    <text evidence="4">The sequence shown here is derived from an EMBL/GenBank/DDBJ whole genome shotgun (WGS) entry which is preliminary data.</text>
</comment>
<sequence>MSRITIASQLDPEANDFLQARLPNDRLVAVQGLPDIPPDTRAFIVRPINVRGVSMPEPPSGWPFQLEWIQLVSSGIDAYPDWLFTVPRVTTARGTASHSIAEFVLAAIFSAAKHLPDIWVRDARWSFTHLSPVRGTTLGILGFGSIGQCLADKARALDIHVLALGRDNRTIDHPGVESAKDIRELAERSDHLVIAVPLTAATQYLVGRDVLSHSKSGQHLINIAHGGLLDQEALREALDSGRLRLATLDVTDPEPLPEGHWLYFHPRVRISPHTSSVSTDSQRNIAALFLDNLERFKSGRQLLNSVNIARGY</sequence>
<protein>
    <submittedName>
        <fullName evidence="4">Phosphoglycerate dehydrogenase-like enzyme</fullName>
    </submittedName>
</protein>
<dbReference type="AlphaFoldDB" id="A0A839T250"/>
<dbReference type="EMBL" id="JACHXI010000004">
    <property type="protein sequence ID" value="MBB3102710.1"/>
    <property type="molecule type" value="Genomic_DNA"/>
</dbReference>
<dbReference type="InterPro" id="IPR036291">
    <property type="entry name" value="NAD(P)-bd_dom_sf"/>
</dbReference>
<keyword evidence="5" id="KW-1185">Reference proteome</keyword>
<evidence type="ECO:0000313" key="5">
    <source>
        <dbReference type="Proteomes" id="UP000549250"/>
    </source>
</evidence>
<proteinExistence type="predicted"/>
<dbReference type="InterPro" id="IPR006140">
    <property type="entry name" value="D-isomer_DH_NAD-bd"/>
</dbReference>
<evidence type="ECO:0000259" key="3">
    <source>
        <dbReference type="Pfam" id="PF02826"/>
    </source>
</evidence>
<dbReference type="GO" id="GO:0016491">
    <property type="term" value="F:oxidoreductase activity"/>
    <property type="evidence" value="ECO:0007669"/>
    <property type="project" value="UniProtKB-KW"/>
</dbReference>
<dbReference type="RefSeq" id="WP_183165698.1">
    <property type="nucleotide sequence ID" value="NZ_JACHXI010000004.1"/>
</dbReference>
<reference evidence="4 5" key="1">
    <citation type="submission" date="2020-08" db="EMBL/GenBank/DDBJ databases">
        <title>Genomic Encyclopedia of Type Strains, Phase III (KMG-III): the genomes of soil and plant-associated and newly described type strains.</title>
        <authorList>
            <person name="Whitman W."/>
        </authorList>
    </citation>
    <scope>NUCLEOTIDE SEQUENCE [LARGE SCALE GENOMIC DNA]</scope>
    <source>
        <strain evidence="4 5">CECT 4462</strain>
    </source>
</reference>